<organism evidence="2 3">
    <name type="scientific">Aequorivita xiaoshiensis</name>
    <dbReference type="NCBI Taxonomy" id="2874476"/>
    <lineage>
        <taxon>Bacteria</taxon>
        <taxon>Pseudomonadati</taxon>
        <taxon>Bacteroidota</taxon>
        <taxon>Flavobacteriia</taxon>
        <taxon>Flavobacteriales</taxon>
        <taxon>Flavobacteriaceae</taxon>
        <taxon>Aequorivita</taxon>
    </lineage>
</organism>
<dbReference type="EMBL" id="JAIRBB010000011">
    <property type="protein sequence ID" value="MCG2431707.1"/>
    <property type="molecule type" value="Genomic_DNA"/>
</dbReference>
<gene>
    <name evidence="2" type="ORF">K8344_11300</name>
</gene>
<evidence type="ECO:0000256" key="1">
    <source>
        <dbReference type="SAM" id="MobiDB-lite"/>
    </source>
</evidence>
<sequence length="106" mass="12142">MQLMRDFLDMLNWYDDVPEGDKKPESNESTMETNNEEPVEPPKNSIEYTVEGQLKPNSRYGVNSPDYGGTGESSSTKNYNKAKKDSLRFVKTGLFKNLSIRRDTIK</sequence>
<protein>
    <submittedName>
        <fullName evidence="2">Uncharacterized protein</fullName>
    </submittedName>
</protein>
<feature type="region of interest" description="Disordered" evidence="1">
    <location>
        <begin position="14"/>
        <end position="83"/>
    </location>
</feature>
<proteinExistence type="predicted"/>
<evidence type="ECO:0000313" key="2">
    <source>
        <dbReference type="EMBL" id="MCG2431707.1"/>
    </source>
</evidence>
<dbReference type="RefSeq" id="WP_237608793.1">
    <property type="nucleotide sequence ID" value="NZ_JAIRBB010000011.1"/>
</dbReference>
<accession>A0A9X1R4R0</accession>
<keyword evidence="3" id="KW-1185">Reference proteome</keyword>
<dbReference type="Proteomes" id="UP001139462">
    <property type="component" value="Unassembled WGS sequence"/>
</dbReference>
<name>A0A9X1R4R0_9FLAO</name>
<dbReference type="AlphaFoldDB" id="A0A9X1R4R0"/>
<comment type="caution">
    <text evidence="2">The sequence shown here is derived from an EMBL/GenBank/DDBJ whole genome shotgun (WGS) entry which is preliminary data.</text>
</comment>
<reference evidence="2" key="1">
    <citation type="submission" date="2021-09" db="EMBL/GenBank/DDBJ databases">
        <title>Genome of Aequorivita sp. strain F64183.</title>
        <authorList>
            <person name="Wang Y."/>
        </authorList>
    </citation>
    <scope>NUCLEOTIDE SEQUENCE</scope>
    <source>
        <strain evidence="2">F64183</strain>
    </source>
</reference>
<evidence type="ECO:0000313" key="3">
    <source>
        <dbReference type="Proteomes" id="UP001139462"/>
    </source>
</evidence>